<evidence type="ECO:0000313" key="2">
    <source>
        <dbReference type="EMBL" id="KJH49458.1"/>
    </source>
</evidence>
<dbReference type="GO" id="GO:0006897">
    <property type="term" value="P:endocytosis"/>
    <property type="evidence" value="ECO:0007669"/>
    <property type="project" value="TreeGrafter"/>
</dbReference>
<name>A0A0D8XXS7_DICVI</name>
<evidence type="ECO:0000313" key="3">
    <source>
        <dbReference type="Proteomes" id="UP000053766"/>
    </source>
</evidence>
<keyword evidence="1" id="KW-0812">Transmembrane</keyword>
<proteinExistence type="predicted"/>
<feature type="transmembrane region" description="Helical" evidence="1">
    <location>
        <begin position="27"/>
        <end position="49"/>
    </location>
</feature>
<keyword evidence="1" id="KW-1133">Transmembrane helix</keyword>
<dbReference type="GO" id="GO:0018996">
    <property type="term" value="P:molting cycle, collagen and cuticulin-based cuticle"/>
    <property type="evidence" value="ECO:0007669"/>
    <property type="project" value="TreeGrafter"/>
</dbReference>
<sequence length="164" mass="19385">MRCVFPTLDKPLERIFRWYTHHLLVDYYMIFIIVPVIVSVILGYGFIWIDELTVLDARRLYTPISAPSWKEERLWPVKAHEFLPERTFEWRRYLYLVVHGRLNDDGSYPNILDGQSLQYPALFSNSIVIKKCIDLDKIDLSTLLFEVAHDGDRLSDEHSAKVKK</sequence>
<dbReference type="OrthoDB" id="6510177at2759"/>
<reference evidence="2 3" key="1">
    <citation type="submission" date="2013-11" db="EMBL/GenBank/DDBJ databases">
        <title>Draft genome of the bovine lungworm Dictyocaulus viviparus.</title>
        <authorList>
            <person name="Mitreva M."/>
        </authorList>
    </citation>
    <scope>NUCLEOTIDE SEQUENCE [LARGE SCALE GENOMIC DNA]</scope>
    <source>
        <strain evidence="2 3">HannoverDv2000</strain>
    </source>
</reference>
<dbReference type="EMBL" id="KN716234">
    <property type="protein sequence ID" value="KJH49458.1"/>
    <property type="molecule type" value="Genomic_DNA"/>
</dbReference>
<reference evidence="3" key="2">
    <citation type="journal article" date="2016" name="Sci. Rep.">
        <title>Dictyocaulus viviparus genome, variome and transcriptome elucidate lungworm biology and support future intervention.</title>
        <authorList>
            <person name="McNulty S.N."/>
            <person name="Strube C."/>
            <person name="Rosa B.A."/>
            <person name="Martin J.C."/>
            <person name="Tyagi R."/>
            <person name="Choi Y.J."/>
            <person name="Wang Q."/>
            <person name="Hallsworth Pepin K."/>
            <person name="Zhang X."/>
            <person name="Ozersky P."/>
            <person name="Wilson R.K."/>
            <person name="Sternberg P.W."/>
            <person name="Gasser R.B."/>
            <person name="Mitreva M."/>
        </authorList>
    </citation>
    <scope>NUCLEOTIDE SEQUENCE [LARGE SCALE GENOMIC DNA]</scope>
    <source>
        <strain evidence="3">HannoverDv2000</strain>
    </source>
</reference>
<gene>
    <name evidence="2" type="ORF">DICVIV_04395</name>
</gene>
<organism evidence="2 3">
    <name type="scientific">Dictyocaulus viviparus</name>
    <name type="common">Bovine lungworm</name>
    <dbReference type="NCBI Taxonomy" id="29172"/>
    <lineage>
        <taxon>Eukaryota</taxon>
        <taxon>Metazoa</taxon>
        <taxon>Ecdysozoa</taxon>
        <taxon>Nematoda</taxon>
        <taxon>Chromadorea</taxon>
        <taxon>Rhabditida</taxon>
        <taxon>Rhabditina</taxon>
        <taxon>Rhabditomorpha</taxon>
        <taxon>Strongyloidea</taxon>
        <taxon>Metastrongylidae</taxon>
        <taxon>Dictyocaulus</taxon>
    </lineage>
</organism>
<keyword evidence="3" id="KW-1185">Reference proteome</keyword>
<accession>A0A0D8XXS7</accession>
<dbReference type="AlphaFoldDB" id="A0A0D8XXS7"/>
<dbReference type="InterPro" id="IPR051697">
    <property type="entry name" value="Patched_domain-protein"/>
</dbReference>
<dbReference type="PANTHER" id="PTHR10796">
    <property type="entry name" value="PATCHED-RELATED"/>
    <property type="match status" value="1"/>
</dbReference>
<protein>
    <submittedName>
        <fullName evidence="2">Uncharacterized protein</fullName>
    </submittedName>
</protein>
<dbReference type="GO" id="GO:0030659">
    <property type="term" value="C:cytoplasmic vesicle membrane"/>
    <property type="evidence" value="ECO:0007669"/>
    <property type="project" value="TreeGrafter"/>
</dbReference>
<dbReference type="GO" id="GO:0005886">
    <property type="term" value="C:plasma membrane"/>
    <property type="evidence" value="ECO:0007669"/>
    <property type="project" value="TreeGrafter"/>
</dbReference>
<evidence type="ECO:0000256" key="1">
    <source>
        <dbReference type="SAM" id="Phobius"/>
    </source>
</evidence>
<dbReference type="Proteomes" id="UP000053766">
    <property type="component" value="Unassembled WGS sequence"/>
</dbReference>
<keyword evidence="1" id="KW-0472">Membrane</keyword>
<dbReference type="PANTHER" id="PTHR10796:SF91">
    <property type="entry name" value="SSD DOMAIN-CONTAINING PROTEIN"/>
    <property type="match status" value="1"/>
</dbReference>